<name>A0AAE3GII8_9PSEU</name>
<proteinExistence type="predicted"/>
<dbReference type="Proteomes" id="UP001206128">
    <property type="component" value="Unassembled WGS sequence"/>
</dbReference>
<sequence length="176" mass="19437">MGCRERTNAEQSRHWVEAFAATVNATMAGLSRECRLTVVVHPPAVLQRELRGQPPGSRTSTLTVTCEESQGFLSIDRVRGISVLYEFEANPESPARRYAESGRRSTGKRSPLSEVDLVNHVVGFLLAGYRFLRVPLHEELRIPGFGATAELRWINLDISCPRFSSVAGGPLSSEAR</sequence>
<evidence type="ECO:0000313" key="2">
    <source>
        <dbReference type="Proteomes" id="UP001206128"/>
    </source>
</evidence>
<gene>
    <name evidence="1" type="ORF">LX83_005720</name>
</gene>
<protein>
    <submittedName>
        <fullName evidence="1">Uncharacterized protein</fullName>
    </submittedName>
</protein>
<organism evidence="1 2">
    <name type="scientific">Goodfellowiella coeruleoviolacea</name>
    <dbReference type="NCBI Taxonomy" id="334858"/>
    <lineage>
        <taxon>Bacteria</taxon>
        <taxon>Bacillati</taxon>
        <taxon>Actinomycetota</taxon>
        <taxon>Actinomycetes</taxon>
        <taxon>Pseudonocardiales</taxon>
        <taxon>Pseudonocardiaceae</taxon>
        <taxon>Goodfellowiella</taxon>
    </lineage>
</organism>
<dbReference type="RefSeq" id="WP_253777024.1">
    <property type="nucleotide sequence ID" value="NZ_JAMTCK010000015.1"/>
</dbReference>
<keyword evidence="2" id="KW-1185">Reference proteome</keyword>
<dbReference type="EMBL" id="JAMTCK010000015">
    <property type="protein sequence ID" value="MCP2168842.1"/>
    <property type="molecule type" value="Genomic_DNA"/>
</dbReference>
<reference evidence="1" key="1">
    <citation type="submission" date="2022-06" db="EMBL/GenBank/DDBJ databases">
        <title>Genomic Encyclopedia of Archaeal and Bacterial Type Strains, Phase II (KMG-II): from individual species to whole genera.</title>
        <authorList>
            <person name="Goeker M."/>
        </authorList>
    </citation>
    <scope>NUCLEOTIDE SEQUENCE</scope>
    <source>
        <strain evidence="1">DSM 43935</strain>
    </source>
</reference>
<comment type="caution">
    <text evidence="1">The sequence shown here is derived from an EMBL/GenBank/DDBJ whole genome shotgun (WGS) entry which is preliminary data.</text>
</comment>
<dbReference type="AlphaFoldDB" id="A0AAE3GII8"/>
<evidence type="ECO:0000313" key="1">
    <source>
        <dbReference type="EMBL" id="MCP2168842.1"/>
    </source>
</evidence>
<accession>A0AAE3GII8</accession>